<feature type="region of interest" description="Disordered" evidence="1">
    <location>
        <begin position="132"/>
        <end position="233"/>
    </location>
</feature>
<dbReference type="GO" id="GO:0000226">
    <property type="term" value="P:microtubule cytoskeleton organization"/>
    <property type="evidence" value="ECO:0007669"/>
    <property type="project" value="TreeGrafter"/>
</dbReference>
<dbReference type="Pfam" id="PF12348">
    <property type="entry name" value="CLASP_N"/>
    <property type="match status" value="1"/>
</dbReference>
<dbReference type="EMBL" id="OA882045">
    <property type="protein sequence ID" value="CAD7272176.1"/>
    <property type="molecule type" value="Genomic_DNA"/>
</dbReference>
<feature type="compositionally biased region" description="Basic residues" evidence="1">
    <location>
        <begin position="169"/>
        <end position="179"/>
    </location>
</feature>
<dbReference type="Gene3D" id="1.25.10.10">
    <property type="entry name" value="Leucine-rich Repeat Variant"/>
    <property type="match status" value="1"/>
</dbReference>
<evidence type="ECO:0000256" key="1">
    <source>
        <dbReference type="SAM" id="MobiDB-lite"/>
    </source>
</evidence>
<feature type="region of interest" description="Disordered" evidence="1">
    <location>
        <begin position="63"/>
        <end position="82"/>
    </location>
</feature>
<dbReference type="SMART" id="SM01349">
    <property type="entry name" value="TOG"/>
    <property type="match status" value="1"/>
</dbReference>
<evidence type="ECO:0000313" key="3">
    <source>
        <dbReference type="EMBL" id="CAD7272176.1"/>
    </source>
</evidence>
<proteinExistence type="predicted"/>
<dbReference type="Proteomes" id="UP000678499">
    <property type="component" value="Unassembled WGS sequence"/>
</dbReference>
<organism evidence="3">
    <name type="scientific">Notodromas monacha</name>
    <dbReference type="NCBI Taxonomy" id="399045"/>
    <lineage>
        <taxon>Eukaryota</taxon>
        <taxon>Metazoa</taxon>
        <taxon>Ecdysozoa</taxon>
        <taxon>Arthropoda</taxon>
        <taxon>Crustacea</taxon>
        <taxon>Oligostraca</taxon>
        <taxon>Ostracoda</taxon>
        <taxon>Podocopa</taxon>
        <taxon>Podocopida</taxon>
        <taxon>Cypridocopina</taxon>
        <taxon>Cypridoidea</taxon>
        <taxon>Cyprididae</taxon>
        <taxon>Notodromas</taxon>
    </lineage>
</organism>
<dbReference type="GO" id="GO:0005929">
    <property type="term" value="C:cilium"/>
    <property type="evidence" value="ECO:0007669"/>
    <property type="project" value="TreeGrafter"/>
</dbReference>
<dbReference type="InterPro" id="IPR011989">
    <property type="entry name" value="ARM-like"/>
</dbReference>
<dbReference type="GO" id="GO:0008017">
    <property type="term" value="F:microtubule binding"/>
    <property type="evidence" value="ECO:0007669"/>
    <property type="project" value="TreeGrafter"/>
</dbReference>
<dbReference type="EMBL" id="CAJPEX010000008">
    <property type="protein sequence ID" value="CAG0912328.1"/>
    <property type="molecule type" value="Genomic_DNA"/>
</dbReference>
<name>A0A7R9BCM9_9CRUS</name>
<gene>
    <name evidence="3" type="ORF">NMOB1V02_LOCUS121</name>
</gene>
<dbReference type="SUPFAM" id="SSF48371">
    <property type="entry name" value="ARM repeat"/>
    <property type="match status" value="1"/>
</dbReference>
<feature type="domain" description="TOG" evidence="2">
    <location>
        <begin position="214"/>
        <end position="445"/>
    </location>
</feature>
<dbReference type="PANTHER" id="PTHR21567">
    <property type="entry name" value="CLASP"/>
    <property type="match status" value="1"/>
</dbReference>
<feature type="compositionally biased region" description="Basic and acidic residues" evidence="1">
    <location>
        <begin position="132"/>
        <end position="141"/>
    </location>
</feature>
<reference evidence="3" key="1">
    <citation type="submission" date="2020-11" db="EMBL/GenBank/DDBJ databases">
        <authorList>
            <person name="Tran Van P."/>
        </authorList>
    </citation>
    <scope>NUCLEOTIDE SEQUENCE</scope>
</reference>
<dbReference type="InterPro" id="IPR034085">
    <property type="entry name" value="TOG"/>
</dbReference>
<protein>
    <recommendedName>
        <fullName evidence="2">TOG domain-containing protein</fullName>
    </recommendedName>
</protein>
<sequence>MGQKESRELTPVIALRRWSTDGLYNHRRRRSASLGLIKFNNGRTQYETENEAGSVHGRIRRPPQIHQESSLNRTPSYQSRPRRQYVDEYDSDLEFDQIPAENPNDITLSSTMLSKIELLQKKRDNMQKIEQRKLQASEERARKFKALQSQAEALSPPPVPVHIASPQPKSRRNSIRSRKSVSDKSPNPPVIEVASPKPPPAAAAVQQRKTPPKTPGGRRPLTRGSGVVAKKSEKNVDGVQEVVRLCQHHSPVVTQHLKDVNHLIMKQVKNLRSQVCRAAIQSYVEIFTSQRRHMEPYLDKVGPLLLQKTGETNRFIKEDCNIALDSMVDSVSPVKAASILVSDGLTHKNNAVRGSTSRLFARLVDRMGPSKFFAGSNRDMVEKILPAMIKLVADGNPEARHHAKRVFNSIMDLPEFDSTLKKYVPAAQLRSIEKTLEQIRNQAKHGQVCLLSIS</sequence>
<feature type="compositionally biased region" description="Polar residues" evidence="1">
    <location>
        <begin position="66"/>
        <end position="79"/>
    </location>
</feature>
<evidence type="ECO:0000259" key="2">
    <source>
        <dbReference type="SMART" id="SM01349"/>
    </source>
</evidence>
<dbReference type="OrthoDB" id="63891at2759"/>
<dbReference type="GO" id="GO:0005881">
    <property type="term" value="C:cytoplasmic microtubule"/>
    <property type="evidence" value="ECO:0007669"/>
    <property type="project" value="TreeGrafter"/>
</dbReference>
<accession>A0A7R9BCM9</accession>
<evidence type="ECO:0000313" key="4">
    <source>
        <dbReference type="Proteomes" id="UP000678499"/>
    </source>
</evidence>
<keyword evidence="4" id="KW-1185">Reference proteome</keyword>
<dbReference type="PANTHER" id="PTHR21567:SF87">
    <property type="entry name" value="CRESCERIN-LIKE PROTEIN CHE-12"/>
    <property type="match status" value="1"/>
</dbReference>
<dbReference type="InterPro" id="IPR024395">
    <property type="entry name" value="CLASP_N_dom"/>
</dbReference>
<dbReference type="AlphaFoldDB" id="A0A7R9BCM9"/>
<dbReference type="InterPro" id="IPR016024">
    <property type="entry name" value="ARM-type_fold"/>
</dbReference>